<feature type="coiled-coil region" evidence="4">
    <location>
        <begin position="379"/>
        <end position="419"/>
    </location>
</feature>
<evidence type="ECO:0000256" key="4">
    <source>
        <dbReference type="SAM" id="Coils"/>
    </source>
</evidence>
<dbReference type="Pfam" id="PF13558">
    <property type="entry name" value="SbcC_Walker_B"/>
    <property type="match status" value="1"/>
</dbReference>
<feature type="coiled-coil region" evidence="4">
    <location>
        <begin position="556"/>
        <end position="637"/>
    </location>
</feature>
<reference evidence="7 8" key="1">
    <citation type="submission" date="2022-06" db="EMBL/GenBank/DDBJ databases">
        <title>Isolation of gut microbiota from human fecal samples.</title>
        <authorList>
            <person name="Pamer E.G."/>
            <person name="Barat B."/>
            <person name="Waligurski E."/>
            <person name="Medina S."/>
            <person name="Paddock L."/>
            <person name="Mostad J."/>
        </authorList>
    </citation>
    <scope>NUCLEOTIDE SEQUENCE [LARGE SCALE GENOMIC DNA]</scope>
    <source>
        <strain evidence="7 8">DFI.9.73</strain>
    </source>
</reference>
<accession>A0ABT1S016</accession>
<dbReference type="SUPFAM" id="SSF52540">
    <property type="entry name" value="P-loop containing nucleoside triphosphate hydrolases"/>
    <property type="match status" value="1"/>
</dbReference>
<evidence type="ECO:0000256" key="3">
    <source>
        <dbReference type="ARBA" id="ARBA00013368"/>
    </source>
</evidence>
<keyword evidence="4" id="KW-0175">Coiled coil</keyword>
<dbReference type="Proteomes" id="UP001524473">
    <property type="component" value="Unassembled WGS sequence"/>
</dbReference>
<name>A0ABT1S016_9FIRM</name>
<feature type="coiled-coil region" evidence="4">
    <location>
        <begin position="710"/>
        <end position="737"/>
    </location>
</feature>
<evidence type="ECO:0000259" key="6">
    <source>
        <dbReference type="Pfam" id="PF13476"/>
    </source>
</evidence>
<organism evidence="7 8">
    <name type="scientific">Neglectibacter timonensis</name>
    <dbReference type="NCBI Taxonomy" id="1776382"/>
    <lineage>
        <taxon>Bacteria</taxon>
        <taxon>Bacillati</taxon>
        <taxon>Bacillota</taxon>
        <taxon>Clostridia</taxon>
        <taxon>Eubacteriales</taxon>
        <taxon>Oscillospiraceae</taxon>
        <taxon>Neglectibacter</taxon>
    </lineage>
</organism>
<dbReference type="InterPro" id="IPR038729">
    <property type="entry name" value="Rad50/SbcC_AAA"/>
</dbReference>
<dbReference type="Pfam" id="PF13476">
    <property type="entry name" value="AAA_23"/>
    <property type="match status" value="1"/>
</dbReference>
<evidence type="ECO:0000313" key="8">
    <source>
        <dbReference type="Proteomes" id="UP001524473"/>
    </source>
</evidence>
<evidence type="ECO:0000256" key="1">
    <source>
        <dbReference type="ARBA" id="ARBA00006930"/>
    </source>
</evidence>
<feature type="region of interest" description="Disordered" evidence="5">
    <location>
        <begin position="323"/>
        <end position="342"/>
    </location>
</feature>
<evidence type="ECO:0000313" key="7">
    <source>
        <dbReference type="EMBL" id="MCQ4840269.1"/>
    </source>
</evidence>
<comment type="subunit">
    <text evidence="2">Heterodimer of SbcC and SbcD.</text>
</comment>
<evidence type="ECO:0000256" key="2">
    <source>
        <dbReference type="ARBA" id="ARBA00011322"/>
    </source>
</evidence>
<feature type="domain" description="Rad50/SbcC-type AAA" evidence="6">
    <location>
        <begin position="5"/>
        <end position="251"/>
    </location>
</feature>
<dbReference type="Gene3D" id="3.40.50.300">
    <property type="entry name" value="P-loop containing nucleotide triphosphate hydrolases"/>
    <property type="match status" value="2"/>
</dbReference>
<evidence type="ECO:0000256" key="5">
    <source>
        <dbReference type="SAM" id="MobiDB-lite"/>
    </source>
</evidence>
<dbReference type="InterPro" id="IPR027417">
    <property type="entry name" value="P-loop_NTPase"/>
</dbReference>
<feature type="coiled-coil region" evidence="4">
    <location>
        <begin position="221"/>
        <end position="255"/>
    </location>
</feature>
<proteinExistence type="inferred from homology"/>
<dbReference type="PANTHER" id="PTHR32114">
    <property type="entry name" value="ABC TRANSPORTER ABCH.3"/>
    <property type="match status" value="1"/>
</dbReference>
<protein>
    <recommendedName>
        <fullName evidence="3">Nuclease SbcCD subunit C</fullName>
    </recommendedName>
</protein>
<sequence length="910" mass="100656">MRPLRLSLEAFGPYLKKAELDFTLFGENALFLITGPTGGGKTTLLDAMCFALYCRATGGRRDFAGMRCASAPEDVPTSVEFDFSLQGKIYRFRRSRFLHVNRNTKQLEPRETHECFIDENGEMRLLESGSESAVRRRAEELLHLNCTQFSQVVVLPQGDFLRLLRASSKEKAEMLETLFSAGLWRNVMESFSARTRTLDAECRKLTAMRASLLEKENAESGAILEKAVAELEEKETNLRRDADSLAKKLQDQEAALRLTEEYYRLKDELVRTSQLEASAQRHLDELNRTKAQTAQKREEAARLRSSAVQAAQEISRLQQQQKQLSHAADLRGRAQETLRQKNQEEASLTVLKQNAVELGQRILTGEAFAEQAQTSATQIPKLLEERQALERALALYEELENLKHAERKAQGELKRTEESQKASTLLAETLTQRLSAQEAVLRGNSTLQLACSLEEGSPCPVCGSTEHPSPAQGKEQLLDVQELELLRREEKKGRERALQDTAQCAASSQLFRQAMEKRAAQETLCLQTGFSPEQAKECFHLLTARLQQERSTADKLPAARAKLAALTAQRDQLGKEEYEAVRRVSALTAKALELDRNAQEAEQACSGLKQAELENAIARKKQEYEAAESRSNLLLTECEQAVSALSAAESACSAARNAKDKAQSAFDVLQPSWEIPPELSVLRRETEEKRKLSLQLSQELGQTISLLSSLRGSLASVRELEEKLNSAEQQFSHTARLSHSLSGANPLKTPILQYVLSIMLDEVLGSANRFFGTLSRGRYALRRMEGPKGGNALGGLDIEVLDGASMLPRSIETLSGGEQFLASLSLAFGLSDVVQSRSGAVHLDSIFIDEGFGTLDGETLDTAMKALAMIRSSGRLIGIISHVSELRGRIASRIEVTGDGAGFAQAAIKM</sequence>
<dbReference type="PANTHER" id="PTHR32114:SF2">
    <property type="entry name" value="ABC TRANSPORTER ABCH.3"/>
    <property type="match status" value="1"/>
</dbReference>
<feature type="compositionally biased region" description="Basic and acidic residues" evidence="5">
    <location>
        <begin position="328"/>
        <end position="342"/>
    </location>
</feature>
<keyword evidence="8" id="KW-1185">Reference proteome</keyword>
<dbReference type="RefSeq" id="WP_066863052.1">
    <property type="nucleotide sequence ID" value="NZ_CABKVV010000013.1"/>
</dbReference>
<dbReference type="GeneID" id="90532114"/>
<gene>
    <name evidence="7" type="ORF">NE695_10135</name>
</gene>
<comment type="similarity">
    <text evidence="1">Belongs to the SMC family. SbcC subfamily.</text>
</comment>
<comment type="caution">
    <text evidence="7">The sequence shown here is derived from an EMBL/GenBank/DDBJ whole genome shotgun (WGS) entry which is preliminary data.</text>
</comment>
<dbReference type="EMBL" id="JANFZH010000021">
    <property type="protein sequence ID" value="MCQ4840269.1"/>
    <property type="molecule type" value="Genomic_DNA"/>
</dbReference>